<protein>
    <submittedName>
        <fullName evidence="2">Uncharacterized protein</fullName>
    </submittedName>
</protein>
<dbReference type="Proteomes" id="UP000726737">
    <property type="component" value="Unassembled WGS sequence"/>
</dbReference>
<name>A0A9P6QBR3_9FUNG</name>
<dbReference type="OrthoDB" id="5569779at2759"/>
<organism evidence="2 3">
    <name type="scientific">Mortierella polycephala</name>
    <dbReference type="NCBI Taxonomy" id="41804"/>
    <lineage>
        <taxon>Eukaryota</taxon>
        <taxon>Fungi</taxon>
        <taxon>Fungi incertae sedis</taxon>
        <taxon>Mucoromycota</taxon>
        <taxon>Mortierellomycotina</taxon>
        <taxon>Mortierellomycetes</taxon>
        <taxon>Mortierellales</taxon>
        <taxon>Mortierellaceae</taxon>
        <taxon>Mortierella</taxon>
    </lineage>
</organism>
<gene>
    <name evidence="2" type="ORF">BG011_007052</name>
</gene>
<keyword evidence="3" id="KW-1185">Reference proteome</keyword>
<feature type="region of interest" description="Disordered" evidence="1">
    <location>
        <begin position="249"/>
        <end position="331"/>
    </location>
</feature>
<dbReference type="EMBL" id="JAAAJA010000053">
    <property type="protein sequence ID" value="KAG0264304.1"/>
    <property type="molecule type" value="Genomic_DNA"/>
</dbReference>
<sequence length="481" mass="51688">MDMETTAVIKSWYEVVRLTDPLIWSLATESTPNADNHDVLLPQGNLSFPHHPYLHHYLHQYQHQNNQKQQQQQLLASTKESSALLSYQACVDSCCRSLLDPRPRNSLDWLKCHDAAMNTKEMSIRNQRRKDIRMDLSLPIDLELAGEATSTDHNSGLGIQLHTRNAPEAVPQQSTGMRPHLDSIPTLNPFHSYSGSRGEGIDQCTMSTGAATPAQISISSTPAHPPMAIASVSVATVATAAVVAHSNAETETGSASPLAVEQPTAVTAQGVKKTPAGGGRPGPGSPPNEAASLSPSASSNSPRPVVSLTSVPSSSDGSDTDVNNGINTKTTITPTTVAESSSFIPSPAVIDSAIEMTQRGLIQSKDATTAFLYRTFSPTYRVCRLYVESWTNGSQLRGLERIKTSVVRRDAFTLVSNASAQMKDVWQQVMAAYRAKAAETRTSVTSSSSTSLSTTAENDAPDTEQNHGQDKHSGKGDKTQR</sequence>
<evidence type="ECO:0000313" key="2">
    <source>
        <dbReference type="EMBL" id="KAG0264304.1"/>
    </source>
</evidence>
<dbReference type="AlphaFoldDB" id="A0A9P6QBR3"/>
<reference evidence="2" key="1">
    <citation type="journal article" date="2020" name="Fungal Divers.">
        <title>Resolving the Mortierellaceae phylogeny through synthesis of multi-gene phylogenetics and phylogenomics.</title>
        <authorList>
            <person name="Vandepol N."/>
            <person name="Liber J."/>
            <person name="Desiro A."/>
            <person name="Na H."/>
            <person name="Kennedy M."/>
            <person name="Barry K."/>
            <person name="Grigoriev I.V."/>
            <person name="Miller A.N."/>
            <person name="O'Donnell K."/>
            <person name="Stajich J.E."/>
            <person name="Bonito G."/>
        </authorList>
    </citation>
    <scope>NUCLEOTIDE SEQUENCE</scope>
    <source>
        <strain evidence="2">KOD948</strain>
    </source>
</reference>
<evidence type="ECO:0000313" key="3">
    <source>
        <dbReference type="Proteomes" id="UP000726737"/>
    </source>
</evidence>
<comment type="caution">
    <text evidence="2">The sequence shown here is derived from an EMBL/GenBank/DDBJ whole genome shotgun (WGS) entry which is preliminary data.</text>
</comment>
<accession>A0A9P6QBR3</accession>
<feature type="compositionally biased region" description="Basic and acidic residues" evidence="1">
    <location>
        <begin position="464"/>
        <end position="481"/>
    </location>
</feature>
<feature type="region of interest" description="Disordered" evidence="1">
    <location>
        <begin position="438"/>
        <end position="481"/>
    </location>
</feature>
<feature type="compositionally biased region" description="Low complexity" evidence="1">
    <location>
        <begin position="287"/>
        <end position="331"/>
    </location>
</feature>
<evidence type="ECO:0000256" key="1">
    <source>
        <dbReference type="SAM" id="MobiDB-lite"/>
    </source>
</evidence>
<feature type="compositionally biased region" description="Low complexity" evidence="1">
    <location>
        <begin position="440"/>
        <end position="455"/>
    </location>
</feature>
<proteinExistence type="predicted"/>